<dbReference type="EMBL" id="LNQE01001522">
    <property type="protein sequence ID" value="KUG15866.1"/>
    <property type="molecule type" value="Genomic_DNA"/>
</dbReference>
<protein>
    <submittedName>
        <fullName evidence="1">Uncharacterized protein</fullName>
    </submittedName>
</protein>
<sequence length="417" mass="44744">MHSSTGDKAGRRVSRVAVLDTIHGANVIARRMVECGIQAEPLEVYHHTASLDAFDEVVAPVHLPPDNPHLIQAKGLGKRIISHHQAAGELMGSIDDDVVKIEVTGTHSKTTTALLLAMILSRQKRVLSHTTRGLEIWSGGRPQLLKEGLSITPANVILAAQEALAQGAEALICEISLGGTGLAQLGILTSFTNDYRIAGGTKWASTAKLQMLSLARRGSRLAANADCRISPDISFAKGGLVRALPDGLIYGEERLGLYLGEDLDFASYQTAISGAAAAAELLELEREDTIRALEGFGGFSGRMKIERLGGRTVFDSSNSGLKVSDIERAMDKARGPNLVAVVGEDAQTVCEGLDIPRLAELLRRRRSEIEDLVLVGERLRPLARELGAETAQDLGEGLEKAESSRPKRLLSAVKCFR</sequence>
<evidence type="ECO:0000313" key="1">
    <source>
        <dbReference type="EMBL" id="KUG15866.1"/>
    </source>
</evidence>
<name>A0A0W8F4N8_9ZZZZ</name>
<dbReference type="AlphaFoldDB" id="A0A0W8F4N8"/>
<dbReference type="SUPFAM" id="SSF53623">
    <property type="entry name" value="MurD-like peptide ligases, catalytic domain"/>
    <property type="match status" value="1"/>
</dbReference>
<dbReference type="Gene3D" id="3.40.1190.10">
    <property type="entry name" value="Mur-like, catalytic domain"/>
    <property type="match status" value="1"/>
</dbReference>
<comment type="caution">
    <text evidence="1">The sequence shown here is derived from an EMBL/GenBank/DDBJ whole genome shotgun (WGS) entry which is preliminary data.</text>
</comment>
<gene>
    <name evidence="1" type="ORF">ASZ90_014470</name>
</gene>
<proteinExistence type="predicted"/>
<dbReference type="InterPro" id="IPR036565">
    <property type="entry name" value="Mur-like_cat_sf"/>
</dbReference>
<reference evidence="1" key="1">
    <citation type="journal article" date="2015" name="Proc. Natl. Acad. Sci. U.S.A.">
        <title>Networks of energetic and metabolic interactions define dynamics in microbial communities.</title>
        <authorList>
            <person name="Embree M."/>
            <person name="Liu J.K."/>
            <person name="Al-Bassam M.M."/>
            <person name="Zengler K."/>
        </authorList>
    </citation>
    <scope>NUCLEOTIDE SEQUENCE</scope>
</reference>
<organism evidence="1">
    <name type="scientific">hydrocarbon metagenome</name>
    <dbReference type="NCBI Taxonomy" id="938273"/>
    <lineage>
        <taxon>unclassified sequences</taxon>
        <taxon>metagenomes</taxon>
        <taxon>ecological metagenomes</taxon>
    </lineage>
</organism>
<accession>A0A0W8F4N8</accession>
<dbReference type="NCBIfam" id="NF033197">
    <property type="entry name" value="F430_CfbE"/>
    <property type="match status" value="1"/>
</dbReference>
<dbReference type="GO" id="GO:0005524">
    <property type="term" value="F:ATP binding"/>
    <property type="evidence" value="ECO:0007669"/>
    <property type="project" value="InterPro"/>
</dbReference>